<dbReference type="KEGG" id="mpp:MICPUCDRAFT_60979"/>
<dbReference type="Proteomes" id="UP000001876">
    <property type="component" value="Unassembled WGS sequence"/>
</dbReference>
<dbReference type="SUPFAM" id="SSF68906">
    <property type="entry name" value="SAP domain"/>
    <property type="match status" value="1"/>
</dbReference>
<accession>C1N058</accession>
<dbReference type="SMART" id="SM00513">
    <property type="entry name" value="SAP"/>
    <property type="match status" value="1"/>
</dbReference>
<evidence type="ECO:0000256" key="1">
    <source>
        <dbReference type="SAM" id="MobiDB-lite"/>
    </source>
</evidence>
<feature type="region of interest" description="Disordered" evidence="1">
    <location>
        <begin position="32"/>
        <end position="74"/>
    </location>
</feature>
<feature type="domain" description="SAP" evidence="3">
    <location>
        <begin position="2"/>
        <end position="36"/>
    </location>
</feature>
<dbReference type="GeneID" id="9686776"/>
<evidence type="ECO:0000313" key="5">
    <source>
        <dbReference type="Proteomes" id="UP000001876"/>
    </source>
</evidence>
<keyword evidence="2" id="KW-0812">Transmembrane</keyword>
<dbReference type="RefSeq" id="XP_003061337.1">
    <property type="nucleotide sequence ID" value="XM_003061291.1"/>
</dbReference>
<dbReference type="AlphaFoldDB" id="C1N058"/>
<proteinExistence type="predicted"/>
<protein>
    <submittedName>
        <fullName evidence="4">Predicted protein</fullName>
    </submittedName>
</protein>
<dbReference type="Pfam" id="PF02037">
    <property type="entry name" value="SAP"/>
    <property type="match status" value="1"/>
</dbReference>
<dbReference type="PROSITE" id="PS50800">
    <property type="entry name" value="SAP"/>
    <property type="match status" value="1"/>
</dbReference>
<gene>
    <name evidence="4" type="ORF">MICPUCDRAFT_60979</name>
</gene>
<dbReference type="Gene3D" id="1.10.720.30">
    <property type="entry name" value="SAP domain"/>
    <property type="match status" value="1"/>
</dbReference>
<evidence type="ECO:0000313" key="4">
    <source>
        <dbReference type="EMBL" id="EEH54987.1"/>
    </source>
</evidence>
<keyword evidence="2" id="KW-0472">Membrane</keyword>
<evidence type="ECO:0000259" key="3">
    <source>
        <dbReference type="PROSITE" id="PS50800"/>
    </source>
</evidence>
<keyword evidence="2" id="KW-1133">Transmembrane helix</keyword>
<dbReference type="InterPro" id="IPR036361">
    <property type="entry name" value="SAP_dom_sf"/>
</dbReference>
<organism evidence="5">
    <name type="scientific">Micromonas pusilla (strain CCMP1545)</name>
    <name type="common">Picoplanktonic green alga</name>
    <dbReference type="NCBI Taxonomy" id="564608"/>
    <lineage>
        <taxon>Eukaryota</taxon>
        <taxon>Viridiplantae</taxon>
        <taxon>Chlorophyta</taxon>
        <taxon>Mamiellophyceae</taxon>
        <taxon>Mamiellales</taxon>
        <taxon>Mamiellaceae</taxon>
        <taxon>Micromonas</taxon>
    </lineage>
</organism>
<feature type="transmembrane region" description="Helical" evidence="2">
    <location>
        <begin position="80"/>
        <end position="98"/>
    </location>
</feature>
<keyword evidence="5" id="KW-1185">Reference proteome</keyword>
<reference evidence="4 5" key="1">
    <citation type="journal article" date="2009" name="Science">
        <title>Green evolution and dynamic adaptations revealed by genomes of the marine picoeukaryotes Micromonas.</title>
        <authorList>
            <person name="Worden A.Z."/>
            <person name="Lee J.H."/>
            <person name="Mock T."/>
            <person name="Rouze P."/>
            <person name="Simmons M.P."/>
            <person name="Aerts A.L."/>
            <person name="Allen A.E."/>
            <person name="Cuvelier M.L."/>
            <person name="Derelle E."/>
            <person name="Everett M.V."/>
            <person name="Foulon E."/>
            <person name="Grimwood J."/>
            <person name="Gundlach H."/>
            <person name="Henrissat B."/>
            <person name="Napoli C."/>
            <person name="McDonald S.M."/>
            <person name="Parker M.S."/>
            <person name="Rombauts S."/>
            <person name="Salamov A."/>
            <person name="Von Dassow P."/>
            <person name="Badger J.H."/>
            <person name="Coutinho P.M."/>
            <person name="Demir E."/>
            <person name="Dubchak I."/>
            <person name="Gentemann C."/>
            <person name="Eikrem W."/>
            <person name="Gready J.E."/>
            <person name="John U."/>
            <person name="Lanier W."/>
            <person name="Lindquist E.A."/>
            <person name="Lucas S."/>
            <person name="Mayer K.F."/>
            <person name="Moreau H."/>
            <person name="Not F."/>
            <person name="Otillar R."/>
            <person name="Panaud O."/>
            <person name="Pangilinan J."/>
            <person name="Paulsen I."/>
            <person name="Piegu B."/>
            <person name="Poliakov A."/>
            <person name="Robbens S."/>
            <person name="Schmutz J."/>
            <person name="Toulza E."/>
            <person name="Wyss T."/>
            <person name="Zelensky A."/>
            <person name="Zhou K."/>
            <person name="Armbrust E.V."/>
            <person name="Bhattacharya D."/>
            <person name="Goodenough U.W."/>
            <person name="Van de Peer Y."/>
            <person name="Grigoriev I.V."/>
        </authorList>
    </citation>
    <scope>NUCLEOTIDE SEQUENCE [LARGE SCALE GENOMIC DNA]</scope>
    <source>
        <strain evidence="4 5">CCMP1545</strain>
    </source>
</reference>
<dbReference type="OrthoDB" id="445357at2759"/>
<evidence type="ECO:0000256" key="2">
    <source>
        <dbReference type="SAM" id="Phobius"/>
    </source>
</evidence>
<dbReference type="InterPro" id="IPR003034">
    <property type="entry name" value="SAP_dom"/>
</dbReference>
<feature type="transmembrane region" description="Helical" evidence="2">
    <location>
        <begin position="146"/>
        <end position="168"/>
    </location>
</feature>
<dbReference type="EMBL" id="GG663743">
    <property type="protein sequence ID" value="EEH54987.1"/>
    <property type="molecule type" value="Genomic_DNA"/>
</dbReference>
<sequence>MSSRTTVAQLRDALRAKGLDATGNKAELLARLERASGPSEGATTTTNDNATTKTKRTRSPAGKTRAAAPTRSTRPLKRHAPALVLLLALTLLVSKVYFPNSALGVLATRAKPHLIRAMRLPMRVFGGADDDDAKWLGVVSAKVEPLLQIPVIFAFLGIYQGMFSGNALEIPERLTRMFNRDWFKFASLCAIALQSTGGDLENAVLSASFFLLVMYALKTPEERARTGFV</sequence>
<name>C1N058_MICPC</name>
<feature type="compositionally biased region" description="Low complexity" evidence="1">
    <location>
        <begin position="42"/>
        <end position="52"/>
    </location>
</feature>